<gene>
    <name evidence="2" type="ORF">ACFQ16_25305</name>
</gene>
<accession>A0ABW3FYW7</accession>
<feature type="transmembrane region" description="Helical" evidence="1">
    <location>
        <begin position="171"/>
        <end position="192"/>
    </location>
</feature>
<keyword evidence="1" id="KW-0472">Membrane</keyword>
<proteinExistence type="predicted"/>
<dbReference type="Proteomes" id="UP001597018">
    <property type="component" value="Unassembled WGS sequence"/>
</dbReference>
<sequence>MGGIGTAAVRRLALFVAAVAVGWAVAAGFGLHGVERSPAYFLVASTLLAVGLFGSAHGISPHAVRSNLRVVVLAVTVGVLAKALLIGAVLVLCFGSPAFLVLGVAVAQIDPLSVAAMNHGSRLSPGGRAVLAAWSAFDDPVTMLLTVYLSGFALGMLGRTPVSGSAADGGVLSLLADLGVNLLFAACAFALWKAVRRHRVLAFALLAVVFAVAIWQFLMLGLALTALFLRPGVDRLLDRAVQVAFLVASVGLGVLLVNGVHVLAGAALGAAAFAAQAVVSPLITRGLPGRDRGFLAVSQQNGITAIILALLLEPDFPLAVGVIGPAIVVVNLLHATAATAWAARRPEAVRSG</sequence>
<feature type="transmembrane region" description="Helical" evidence="1">
    <location>
        <begin position="318"/>
        <end position="343"/>
    </location>
</feature>
<reference evidence="3" key="1">
    <citation type="journal article" date="2019" name="Int. J. Syst. Evol. Microbiol.">
        <title>The Global Catalogue of Microorganisms (GCM) 10K type strain sequencing project: providing services to taxonomists for standard genome sequencing and annotation.</title>
        <authorList>
            <consortium name="The Broad Institute Genomics Platform"/>
            <consortium name="The Broad Institute Genome Sequencing Center for Infectious Disease"/>
            <person name="Wu L."/>
            <person name="Ma J."/>
        </authorList>
    </citation>
    <scope>NUCLEOTIDE SEQUENCE [LARGE SCALE GENOMIC DNA]</scope>
    <source>
        <strain evidence="3">CCUG 56401</strain>
    </source>
</reference>
<protein>
    <recommendedName>
        <fullName evidence="4">NhaP-type Na+/H+ or K+/H+ antiporter</fullName>
    </recommendedName>
</protein>
<evidence type="ECO:0000313" key="3">
    <source>
        <dbReference type="Proteomes" id="UP001597018"/>
    </source>
</evidence>
<keyword evidence="1" id="KW-1133">Transmembrane helix</keyword>
<feature type="transmembrane region" description="Helical" evidence="1">
    <location>
        <begin position="204"/>
        <end position="229"/>
    </location>
</feature>
<evidence type="ECO:0000256" key="1">
    <source>
        <dbReference type="SAM" id="Phobius"/>
    </source>
</evidence>
<organism evidence="2 3">
    <name type="scientific">Saccharopolyspora rosea</name>
    <dbReference type="NCBI Taxonomy" id="524884"/>
    <lineage>
        <taxon>Bacteria</taxon>
        <taxon>Bacillati</taxon>
        <taxon>Actinomycetota</taxon>
        <taxon>Actinomycetes</taxon>
        <taxon>Pseudonocardiales</taxon>
        <taxon>Pseudonocardiaceae</taxon>
        <taxon>Saccharopolyspora</taxon>
    </lineage>
</organism>
<feature type="transmembrane region" description="Helical" evidence="1">
    <location>
        <begin position="71"/>
        <end position="92"/>
    </location>
</feature>
<dbReference type="RefSeq" id="WP_345600912.1">
    <property type="nucleotide sequence ID" value="NZ_BAABLT010000021.1"/>
</dbReference>
<evidence type="ECO:0000313" key="2">
    <source>
        <dbReference type="EMBL" id="MFD0923077.1"/>
    </source>
</evidence>
<feature type="transmembrane region" description="Helical" evidence="1">
    <location>
        <begin position="12"/>
        <end position="33"/>
    </location>
</feature>
<comment type="caution">
    <text evidence="2">The sequence shown here is derived from an EMBL/GenBank/DDBJ whole genome shotgun (WGS) entry which is preliminary data.</text>
</comment>
<keyword evidence="1" id="KW-0812">Transmembrane</keyword>
<dbReference type="EMBL" id="JBHTIW010000028">
    <property type="protein sequence ID" value="MFD0923077.1"/>
    <property type="molecule type" value="Genomic_DNA"/>
</dbReference>
<feature type="transmembrane region" description="Helical" evidence="1">
    <location>
        <begin position="241"/>
        <end position="274"/>
    </location>
</feature>
<keyword evidence="3" id="KW-1185">Reference proteome</keyword>
<evidence type="ECO:0008006" key="4">
    <source>
        <dbReference type="Google" id="ProtNLM"/>
    </source>
</evidence>
<feature type="transmembrane region" description="Helical" evidence="1">
    <location>
        <begin position="39"/>
        <end position="59"/>
    </location>
</feature>
<name>A0ABW3FYW7_9PSEU</name>